<evidence type="ECO:0000256" key="3">
    <source>
        <dbReference type="ARBA" id="ARBA00022989"/>
    </source>
</evidence>
<evidence type="ECO:0000256" key="2">
    <source>
        <dbReference type="ARBA" id="ARBA00022692"/>
    </source>
</evidence>
<comment type="subcellular location">
    <subcellularLocation>
        <location evidence="1">Membrane</location>
        <topology evidence="1">Multi-pass membrane protein</topology>
    </subcellularLocation>
</comment>
<comment type="caution">
    <text evidence="6">The sequence shown here is derived from an EMBL/GenBank/DDBJ whole genome shotgun (WGS) entry which is preliminary data.</text>
</comment>
<feature type="transmembrane region" description="Helical" evidence="5">
    <location>
        <begin position="7"/>
        <end position="27"/>
    </location>
</feature>
<keyword evidence="2 5" id="KW-0812">Transmembrane</keyword>
<dbReference type="Pfam" id="PF00083">
    <property type="entry name" value="Sugar_tr"/>
    <property type="match status" value="1"/>
</dbReference>
<dbReference type="GO" id="GO:0016020">
    <property type="term" value="C:membrane"/>
    <property type="evidence" value="ECO:0007669"/>
    <property type="project" value="UniProtKB-SubCell"/>
</dbReference>
<evidence type="ECO:0000256" key="5">
    <source>
        <dbReference type="SAM" id="Phobius"/>
    </source>
</evidence>
<dbReference type="InterPro" id="IPR005828">
    <property type="entry name" value="MFS_sugar_transport-like"/>
</dbReference>
<dbReference type="EMBL" id="QZBU01004191">
    <property type="protein sequence ID" value="TIA14148.1"/>
    <property type="molecule type" value="Genomic_DNA"/>
</dbReference>
<evidence type="ECO:0000313" key="7">
    <source>
        <dbReference type="Proteomes" id="UP000304947"/>
    </source>
</evidence>
<dbReference type="PANTHER" id="PTHR48022">
    <property type="entry name" value="PLASTIDIC GLUCOSE TRANSPORTER 4"/>
    <property type="match status" value="1"/>
</dbReference>
<dbReference type="PANTHER" id="PTHR48022:SF64">
    <property type="entry name" value="MAJOR FACILITATOR SUPERFAMILY (MFS) PROFILE DOMAIN-CONTAINING PROTEIN"/>
    <property type="match status" value="1"/>
</dbReference>
<evidence type="ECO:0000313" key="6">
    <source>
        <dbReference type="EMBL" id="TIA14148.1"/>
    </source>
</evidence>
<dbReference type="InterPro" id="IPR036259">
    <property type="entry name" value="MFS_trans_sf"/>
</dbReference>
<dbReference type="InterPro" id="IPR050360">
    <property type="entry name" value="MFS_Sugar_Transporters"/>
</dbReference>
<dbReference type="GO" id="GO:0005351">
    <property type="term" value="F:carbohydrate:proton symporter activity"/>
    <property type="evidence" value="ECO:0007669"/>
    <property type="project" value="TreeGrafter"/>
</dbReference>
<evidence type="ECO:0000256" key="1">
    <source>
        <dbReference type="ARBA" id="ARBA00004141"/>
    </source>
</evidence>
<dbReference type="AlphaFoldDB" id="A0A4T0A501"/>
<reference evidence="6 7" key="1">
    <citation type="submission" date="2018-10" db="EMBL/GenBank/DDBJ databases">
        <title>Fifty Aureobasidium pullulans genomes reveal a recombining polyextremotolerant generalist.</title>
        <authorList>
            <person name="Gostincar C."/>
            <person name="Turk M."/>
            <person name="Zajc J."/>
            <person name="Gunde-Cimerman N."/>
        </authorList>
    </citation>
    <scope>NUCLEOTIDE SEQUENCE [LARGE SCALE GENOMIC DNA]</scope>
    <source>
        <strain evidence="6 7">EXF-3380</strain>
    </source>
</reference>
<evidence type="ECO:0000256" key="4">
    <source>
        <dbReference type="ARBA" id="ARBA00023136"/>
    </source>
</evidence>
<gene>
    <name evidence="6" type="ORF">D6C83_08382</name>
</gene>
<feature type="transmembrane region" description="Helical" evidence="5">
    <location>
        <begin position="47"/>
        <end position="66"/>
    </location>
</feature>
<evidence type="ECO:0008006" key="8">
    <source>
        <dbReference type="Google" id="ProtNLM"/>
    </source>
</evidence>
<dbReference type="Proteomes" id="UP000304947">
    <property type="component" value="Unassembled WGS sequence"/>
</dbReference>
<sequence length="113" mass="12970">MRRRPGTSIWAICEAKAWSYVLLVIQASQIFGNYVNPVALENIGWHWYIYYCVWIACIVAIVYFFFVETRGPTLEEIAVIFDGPNAYPSAEKHSFLNGTEKATHLELSHVEKV</sequence>
<keyword evidence="3 5" id="KW-1133">Transmembrane helix</keyword>
<protein>
    <recommendedName>
        <fullName evidence="8">Major facilitator superfamily (MFS) profile domain-containing protein</fullName>
    </recommendedName>
</protein>
<name>A0A4T0A501_AURPU</name>
<accession>A0A4T0A501</accession>
<dbReference type="SUPFAM" id="SSF103473">
    <property type="entry name" value="MFS general substrate transporter"/>
    <property type="match status" value="1"/>
</dbReference>
<organism evidence="6 7">
    <name type="scientific">Aureobasidium pullulans</name>
    <name type="common">Black yeast</name>
    <name type="synonym">Pullularia pullulans</name>
    <dbReference type="NCBI Taxonomy" id="5580"/>
    <lineage>
        <taxon>Eukaryota</taxon>
        <taxon>Fungi</taxon>
        <taxon>Dikarya</taxon>
        <taxon>Ascomycota</taxon>
        <taxon>Pezizomycotina</taxon>
        <taxon>Dothideomycetes</taxon>
        <taxon>Dothideomycetidae</taxon>
        <taxon>Dothideales</taxon>
        <taxon>Saccotheciaceae</taxon>
        <taxon>Aureobasidium</taxon>
    </lineage>
</organism>
<keyword evidence="4 5" id="KW-0472">Membrane</keyword>
<proteinExistence type="predicted"/>
<dbReference type="Gene3D" id="1.20.1250.20">
    <property type="entry name" value="MFS general substrate transporter like domains"/>
    <property type="match status" value="1"/>
</dbReference>